<dbReference type="Proteomes" id="UP000527355">
    <property type="component" value="Unassembled WGS sequence"/>
</dbReference>
<keyword evidence="5" id="KW-1185">Reference proteome</keyword>
<feature type="region of interest" description="Disordered" evidence="3">
    <location>
        <begin position="298"/>
        <end position="354"/>
    </location>
</feature>
<evidence type="ECO:0000256" key="1">
    <source>
        <dbReference type="ARBA" id="ARBA00023054"/>
    </source>
</evidence>
<dbReference type="EMBL" id="JABWUV010000033">
    <property type="protein sequence ID" value="KAF6272864.1"/>
    <property type="molecule type" value="Genomic_DNA"/>
</dbReference>
<dbReference type="OrthoDB" id="9838391at2759"/>
<feature type="coiled-coil region" evidence="2">
    <location>
        <begin position="25"/>
        <end position="59"/>
    </location>
</feature>
<dbReference type="VEuPathDB" id="HostDB:GeneID_118652739"/>
<dbReference type="GO" id="GO:0016020">
    <property type="term" value="C:membrane"/>
    <property type="evidence" value="ECO:0007669"/>
    <property type="project" value="InterPro"/>
</dbReference>
<accession>A0A7J7R9V6</accession>
<dbReference type="PANTHER" id="PTHR47528">
    <property type="entry name" value="PARALEMMIN-3"/>
    <property type="match status" value="1"/>
</dbReference>
<evidence type="ECO:0000313" key="5">
    <source>
        <dbReference type="Proteomes" id="UP000527355"/>
    </source>
</evidence>
<evidence type="ECO:0000256" key="3">
    <source>
        <dbReference type="SAM" id="MobiDB-lite"/>
    </source>
</evidence>
<organism evidence="4 5">
    <name type="scientific">Myotis myotis</name>
    <name type="common">Greater mouse-eared bat</name>
    <name type="synonym">Vespertilio myotis</name>
    <dbReference type="NCBI Taxonomy" id="51298"/>
    <lineage>
        <taxon>Eukaryota</taxon>
        <taxon>Metazoa</taxon>
        <taxon>Chordata</taxon>
        <taxon>Craniata</taxon>
        <taxon>Vertebrata</taxon>
        <taxon>Euteleostomi</taxon>
        <taxon>Mammalia</taxon>
        <taxon>Eutheria</taxon>
        <taxon>Laurasiatheria</taxon>
        <taxon>Chiroptera</taxon>
        <taxon>Yangochiroptera</taxon>
        <taxon>Vespertilionidae</taxon>
        <taxon>Myotis</taxon>
    </lineage>
</organism>
<dbReference type="GO" id="GO:0001960">
    <property type="term" value="P:negative regulation of cytokine-mediated signaling pathway"/>
    <property type="evidence" value="ECO:0007669"/>
    <property type="project" value="TreeGrafter"/>
</dbReference>
<feature type="region of interest" description="Disordered" evidence="3">
    <location>
        <begin position="380"/>
        <end position="763"/>
    </location>
</feature>
<dbReference type="InterPro" id="IPR024149">
    <property type="entry name" value="Paralemmin-3"/>
</dbReference>
<feature type="compositionally biased region" description="Basic and acidic residues" evidence="3">
    <location>
        <begin position="529"/>
        <end position="576"/>
    </location>
</feature>
<feature type="region of interest" description="Disordered" evidence="3">
    <location>
        <begin position="114"/>
        <end position="159"/>
    </location>
</feature>
<dbReference type="PANTHER" id="PTHR47528:SF1">
    <property type="entry name" value="PARALEMMIN-3"/>
    <property type="match status" value="1"/>
</dbReference>
<dbReference type="Pfam" id="PF03285">
    <property type="entry name" value="Paralemmin"/>
    <property type="match status" value="1"/>
</dbReference>
<comment type="caution">
    <text evidence="4">The sequence shown here is derived from an EMBL/GenBank/DDBJ whole genome shotgun (WGS) entry which is preliminary data.</text>
</comment>
<feature type="compositionally biased region" description="Basic and acidic residues" evidence="3">
    <location>
        <begin position="592"/>
        <end position="635"/>
    </location>
</feature>
<dbReference type="GO" id="GO:0032496">
    <property type="term" value="P:response to lipopolysaccharide"/>
    <property type="evidence" value="ECO:0007669"/>
    <property type="project" value="TreeGrafter"/>
</dbReference>
<feature type="compositionally biased region" description="Basic and acidic residues" evidence="3">
    <location>
        <begin position="502"/>
        <end position="511"/>
    </location>
</feature>
<dbReference type="AlphaFoldDB" id="A0A7J7R9V6"/>
<gene>
    <name evidence="4" type="ORF">mMyoMyo1_014751</name>
</gene>
<reference evidence="4 5" key="1">
    <citation type="journal article" date="2020" name="Nature">
        <title>Six reference-quality genomes reveal evolution of bat adaptations.</title>
        <authorList>
            <person name="Jebb D."/>
            <person name="Huang Z."/>
            <person name="Pippel M."/>
            <person name="Hughes G.M."/>
            <person name="Lavrichenko K."/>
            <person name="Devanna P."/>
            <person name="Winkler S."/>
            <person name="Jermiin L.S."/>
            <person name="Skirmuntt E.C."/>
            <person name="Katzourakis A."/>
            <person name="Burkitt-Gray L."/>
            <person name="Ray D.A."/>
            <person name="Sullivan K.A.M."/>
            <person name="Roscito J.G."/>
            <person name="Kirilenko B.M."/>
            <person name="Davalos L.M."/>
            <person name="Corthals A.P."/>
            <person name="Power M.L."/>
            <person name="Jones G."/>
            <person name="Ransome R.D."/>
            <person name="Dechmann D.K.N."/>
            <person name="Locatelli A.G."/>
            <person name="Puechmaille S.J."/>
            <person name="Fedrigo O."/>
            <person name="Jarvis E.D."/>
            <person name="Hiller M."/>
            <person name="Vernes S.C."/>
            <person name="Myers E.W."/>
            <person name="Teeling E.C."/>
        </authorList>
    </citation>
    <scope>NUCLEOTIDE SEQUENCE [LARGE SCALE GENOMIC DNA]</scope>
    <source>
        <strain evidence="4">MMyoMyo1</strain>
        <tissue evidence="4">Flight muscle</tissue>
    </source>
</reference>
<feature type="region of interest" description="Disordered" evidence="3">
    <location>
        <begin position="62"/>
        <end position="92"/>
    </location>
</feature>
<feature type="region of interest" description="Disordered" evidence="3">
    <location>
        <begin position="188"/>
        <end position="212"/>
    </location>
</feature>
<feature type="compositionally biased region" description="Basic and acidic residues" evidence="3">
    <location>
        <begin position="444"/>
        <end position="471"/>
    </location>
</feature>
<dbReference type="GO" id="GO:0008360">
    <property type="term" value="P:regulation of cell shape"/>
    <property type="evidence" value="ECO:0007669"/>
    <property type="project" value="InterPro"/>
</dbReference>
<dbReference type="GO" id="GO:0008063">
    <property type="term" value="P:Toll signaling pathway"/>
    <property type="evidence" value="ECO:0007669"/>
    <property type="project" value="TreeGrafter"/>
</dbReference>
<evidence type="ECO:0000313" key="4">
    <source>
        <dbReference type="EMBL" id="KAF6272864.1"/>
    </source>
</evidence>
<protein>
    <submittedName>
        <fullName evidence="4">Paralemmin 3</fullName>
    </submittedName>
</protein>
<evidence type="ECO:0000256" key="2">
    <source>
        <dbReference type="SAM" id="Coils"/>
    </source>
</evidence>
<name>A0A7J7R9V6_MYOMY</name>
<keyword evidence="1 2" id="KW-0175">Coiled coil</keyword>
<feature type="compositionally biased region" description="Basic and acidic residues" evidence="3">
    <location>
        <begin position="480"/>
        <end position="495"/>
    </location>
</feature>
<proteinExistence type="predicted"/>
<sequence length="763" mass="82160">MALQSQVWSPATPIPMAESSLYRQRLEVIAEKRRLQEEIRAARGELEEEKLRVERLKRKSLRERWLMDGAEGPEGPEEATLQDPQTPEGQAQDRIRNLEDSLFTLQSQLQLLQSASTGAQHKPSGRPIWRRQGPRPLSQPTVEAGTEGQTDLNKRASLPAEPVGTSLESLAEPRDEAVGVLPALRQVPGAAGDSSEANGPCPRPSPPLEQEHNQGVTAVYGGVGEAKGGGVVQVVWEGLRATEDCARGATGPELEAKVEEMVLEAIGDRLEASRPELPSWVKEDRGVMEVVWEGVGGTEASDSEASGEAGRGPQTAQTSSPRLQEGLEGAASGKGEGPPRGSPDGFRQRGSGGEEGSFIWVERVTLSEDWEELLVEGLEGPRALGKEGGEESPLGVGRLGGEETWDMERRQAEESLGTWKQGSEEKAEEKAGAEWEGIEVSLVAEKKGREEPLKPERRGGEGKAETEREGSEEALSAESEETKEPLRAERERGEEPLGTEQRGGEEKLEAEKEVEEPLGVESKAVEGPLRPEKERGEETLGAEEKGVEEAQVAEKKGEEGKLEATEEPLTTERTEGEGSLTVERTAGEEPLEAERTAGEESLEADRTAGEEPLEAEKSQEVKEDVSPEEQRKPGIGEDCQAEEVSEAGAALGAKEELRLEEEGPQQSQEKQEGPLEEEAVKPQTPAEGQDPSGDATPLLAETPAPEQPTECQPLLPVEEPKANPSAHPVPTYAPAQQPEPSAPPEGEEASGPKQKTCQCCAVM</sequence>
<dbReference type="InterPro" id="IPR004965">
    <property type="entry name" value="Paralemmin"/>
</dbReference>
<feature type="compositionally biased region" description="Basic and acidic residues" evidence="3">
    <location>
        <begin position="422"/>
        <end position="433"/>
    </location>
</feature>